<evidence type="ECO:0000256" key="3">
    <source>
        <dbReference type="ARBA" id="ARBA00022614"/>
    </source>
</evidence>
<feature type="compositionally biased region" description="Low complexity" evidence="9">
    <location>
        <begin position="314"/>
        <end position="332"/>
    </location>
</feature>
<dbReference type="Gene3D" id="1.10.510.10">
    <property type="entry name" value="Transferase(Phosphotransferase) domain 1"/>
    <property type="match status" value="1"/>
</dbReference>
<evidence type="ECO:0000256" key="2">
    <source>
        <dbReference type="ARBA" id="ARBA00022553"/>
    </source>
</evidence>
<name>A0A7C9EQL4_OPUST</name>
<keyword evidence="6" id="KW-0677">Repeat</keyword>
<evidence type="ECO:0000259" key="12">
    <source>
        <dbReference type="PROSITE" id="PS50011"/>
    </source>
</evidence>
<feature type="chain" id="PRO_5028154037" description="Protein kinase domain-containing protein" evidence="11">
    <location>
        <begin position="36"/>
        <end position="780"/>
    </location>
</feature>
<dbReference type="PANTHER" id="PTHR48007">
    <property type="entry name" value="LEUCINE-RICH REPEAT RECEPTOR-LIKE PROTEIN KINASE PXC1"/>
    <property type="match status" value="1"/>
</dbReference>
<protein>
    <recommendedName>
        <fullName evidence="12">Protein kinase domain-containing protein</fullName>
    </recommendedName>
</protein>
<feature type="region of interest" description="Disordered" evidence="9">
    <location>
        <begin position="314"/>
        <end position="336"/>
    </location>
</feature>
<dbReference type="SUPFAM" id="SSF52058">
    <property type="entry name" value="L domain-like"/>
    <property type="match status" value="1"/>
</dbReference>
<organism evidence="13">
    <name type="scientific">Opuntia streptacantha</name>
    <name type="common">Prickly pear cactus</name>
    <name type="synonym">Opuntia cardona</name>
    <dbReference type="NCBI Taxonomy" id="393608"/>
    <lineage>
        <taxon>Eukaryota</taxon>
        <taxon>Viridiplantae</taxon>
        <taxon>Streptophyta</taxon>
        <taxon>Embryophyta</taxon>
        <taxon>Tracheophyta</taxon>
        <taxon>Spermatophyta</taxon>
        <taxon>Magnoliopsida</taxon>
        <taxon>eudicotyledons</taxon>
        <taxon>Gunneridae</taxon>
        <taxon>Pentapetalae</taxon>
        <taxon>Caryophyllales</taxon>
        <taxon>Cactineae</taxon>
        <taxon>Cactaceae</taxon>
        <taxon>Opuntioideae</taxon>
        <taxon>Opuntia</taxon>
    </lineage>
</organism>
<accession>A0A7C9EQL4</accession>
<reference evidence="13" key="1">
    <citation type="journal article" date="2013" name="J. Plant Res.">
        <title>Effect of fungi and light on seed germination of three Opuntia species from semiarid lands of central Mexico.</title>
        <authorList>
            <person name="Delgado-Sanchez P."/>
            <person name="Jimenez-Bremont J.F."/>
            <person name="Guerrero-Gonzalez Mde L."/>
            <person name="Flores J."/>
        </authorList>
    </citation>
    <scope>NUCLEOTIDE SEQUENCE</scope>
    <source>
        <tissue evidence="13">Cladode</tissue>
    </source>
</reference>
<feature type="compositionally biased region" description="Basic and acidic residues" evidence="9">
    <location>
        <begin position="383"/>
        <end position="392"/>
    </location>
</feature>
<feature type="domain" description="Protein kinase" evidence="12">
    <location>
        <begin position="481"/>
        <end position="780"/>
    </location>
</feature>
<keyword evidence="4 10" id="KW-0812">Transmembrane</keyword>
<dbReference type="FunFam" id="3.80.10.10:FF:000400">
    <property type="entry name" value="Nuclear pore complex protein NUP107"/>
    <property type="match status" value="1"/>
</dbReference>
<reference evidence="13" key="2">
    <citation type="submission" date="2020-07" db="EMBL/GenBank/DDBJ databases">
        <authorList>
            <person name="Vera ALvarez R."/>
            <person name="Arias-Moreno D.M."/>
            <person name="Jimenez-Jacinto V."/>
            <person name="Jimenez-Bremont J.F."/>
            <person name="Swaminathan K."/>
            <person name="Moose S.P."/>
            <person name="Guerrero-Gonzalez M.L."/>
            <person name="Marino-Ramirez L."/>
            <person name="Landsman D."/>
            <person name="Rodriguez-Kessler M."/>
            <person name="Delgado-Sanchez P."/>
        </authorList>
    </citation>
    <scope>NUCLEOTIDE SEQUENCE</scope>
    <source>
        <tissue evidence="13">Cladode</tissue>
    </source>
</reference>
<dbReference type="Pfam" id="PF08263">
    <property type="entry name" value="LRRNT_2"/>
    <property type="match status" value="1"/>
</dbReference>
<evidence type="ECO:0000256" key="6">
    <source>
        <dbReference type="ARBA" id="ARBA00022737"/>
    </source>
</evidence>
<dbReference type="EMBL" id="GISG01229974">
    <property type="protein sequence ID" value="MBA4665949.1"/>
    <property type="molecule type" value="Transcribed_RNA"/>
</dbReference>
<dbReference type="InterPro" id="IPR011009">
    <property type="entry name" value="Kinase-like_dom_sf"/>
</dbReference>
<evidence type="ECO:0000256" key="7">
    <source>
        <dbReference type="ARBA" id="ARBA00022989"/>
    </source>
</evidence>
<dbReference type="Pfam" id="PF00560">
    <property type="entry name" value="LRR_1"/>
    <property type="match status" value="4"/>
</dbReference>
<dbReference type="InterPro" id="IPR001611">
    <property type="entry name" value="Leu-rich_rpt"/>
</dbReference>
<dbReference type="Pfam" id="PF00069">
    <property type="entry name" value="Pkinase"/>
    <property type="match status" value="1"/>
</dbReference>
<dbReference type="Gene3D" id="3.30.200.20">
    <property type="entry name" value="Phosphorylase Kinase, domain 1"/>
    <property type="match status" value="1"/>
</dbReference>
<evidence type="ECO:0000313" key="13">
    <source>
        <dbReference type="EMBL" id="MBA4665949.1"/>
    </source>
</evidence>
<dbReference type="FunFam" id="3.80.10.10:FF:000722">
    <property type="entry name" value="Leucine-rich repeat receptor-like protein kinase"/>
    <property type="match status" value="1"/>
</dbReference>
<keyword evidence="5 11" id="KW-0732">Signal</keyword>
<evidence type="ECO:0000256" key="8">
    <source>
        <dbReference type="ARBA" id="ARBA00023136"/>
    </source>
</evidence>
<keyword evidence="3" id="KW-0433">Leucine-rich repeat</keyword>
<evidence type="ECO:0000256" key="4">
    <source>
        <dbReference type="ARBA" id="ARBA00022692"/>
    </source>
</evidence>
<dbReference type="PANTHER" id="PTHR48007:SF47">
    <property type="entry name" value="PROTEIN KINASE DOMAIN-CONTAINING PROTEIN"/>
    <property type="match status" value="1"/>
</dbReference>
<dbReference type="GO" id="GO:0016020">
    <property type="term" value="C:membrane"/>
    <property type="evidence" value="ECO:0007669"/>
    <property type="project" value="UniProtKB-SubCell"/>
</dbReference>
<evidence type="ECO:0000256" key="9">
    <source>
        <dbReference type="SAM" id="MobiDB-lite"/>
    </source>
</evidence>
<evidence type="ECO:0000256" key="1">
    <source>
        <dbReference type="ARBA" id="ARBA00004167"/>
    </source>
</evidence>
<evidence type="ECO:0000256" key="11">
    <source>
        <dbReference type="SAM" id="SignalP"/>
    </source>
</evidence>
<keyword evidence="2" id="KW-0597">Phosphoprotein</keyword>
<dbReference type="AlphaFoldDB" id="A0A7C9EQL4"/>
<dbReference type="GO" id="GO:0005524">
    <property type="term" value="F:ATP binding"/>
    <property type="evidence" value="ECO:0007669"/>
    <property type="project" value="InterPro"/>
</dbReference>
<dbReference type="InterPro" id="IPR000719">
    <property type="entry name" value="Prot_kinase_dom"/>
</dbReference>
<dbReference type="GO" id="GO:0004672">
    <property type="term" value="F:protein kinase activity"/>
    <property type="evidence" value="ECO:0007669"/>
    <property type="project" value="InterPro"/>
</dbReference>
<evidence type="ECO:0000256" key="10">
    <source>
        <dbReference type="SAM" id="Phobius"/>
    </source>
</evidence>
<comment type="subcellular location">
    <subcellularLocation>
        <location evidence="1">Membrane</location>
        <topology evidence="1">Single-pass membrane protein</topology>
    </subcellularLocation>
</comment>
<dbReference type="InterPro" id="IPR046959">
    <property type="entry name" value="PRK1-6/SRF4-like"/>
</dbReference>
<proteinExistence type="predicted"/>
<feature type="transmembrane region" description="Helical" evidence="10">
    <location>
        <begin position="341"/>
        <end position="364"/>
    </location>
</feature>
<feature type="region of interest" description="Disordered" evidence="9">
    <location>
        <begin position="373"/>
        <end position="395"/>
    </location>
</feature>
<dbReference type="SUPFAM" id="SSF56112">
    <property type="entry name" value="Protein kinase-like (PK-like)"/>
    <property type="match status" value="1"/>
</dbReference>
<dbReference type="InterPro" id="IPR013210">
    <property type="entry name" value="LRR_N_plant-typ"/>
</dbReference>
<dbReference type="Gene3D" id="3.80.10.10">
    <property type="entry name" value="Ribonuclease Inhibitor"/>
    <property type="match status" value="2"/>
</dbReference>
<feature type="signal peptide" evidence="11">
    <location>
        <begin position="1"/>
        <end position="35"/>
    </location>
</feature>
<keyword evidence="7 10" id="KW-1133">Transmembrane helix</keyword>
<dbReference type="InterPro" id="IPR032675">
    <property type="entry name" value="LRR_dom_sf"/>
</dbReference>
<dbReference type="PROSITE" id="PS50011">
    <property type="entry name" value="PROTEIN_KINASE_DOM"/>
    <property type="match status" value="1"/>
</dbReference>
<keyword evidence="8 10" id="KW-0472">Membrane</keyword>
<evidence type="ECO:0000256" key="5">
    <source>
        <dbReference type="ARBA" id="ARBA00022729"/>
    </source>
</evidence>
<feature type="region of interest" description="Disordered" evidence="9">
    <location>
        <begin position="425"/>
        <end position="465"/>
    </location>
</feature>
<sequence>MSPPKLCIKPTPLPLPSSLLLTLTIFCLQLKPGLSLSSDGTYLLSFKYSILSDPLNVLQSWNFLDQFPCSWTGVTCSDDLRVIGLSLPNSRLLGSIPSDLGQIDTLRHVDLSGNFLNGTLPATLLNASALQALSLSSNVISGDLPGVYSSSLSYLNLSDNAIGGKLPANFSSLFKNLTVLSLRGNYFSGEVPSGFGSIEVLDLSANLFNGSLPADLGGSGLRYLNLSYNKISGRIPAEFAAGVPENATIDLSFNNLTGQIPKALVGRGLELFSGNLDLCGKPLKNLCIIPSTLSTPPNITSSISPAIAVMPKSLDSSSDTSSDSSSGAARSSHTNSGIKPATIVGITLADLAGLVILGAIFFYLHQLRLKKQQQKKQQNPDTKTGHPPEKKTQMLSKDNFMVQINTGNEPAPKVHPKCLSKCLRGHESEEGASSDARTSSESDDSDVGGEAKGKRENGGASGGELVMVDGETELEVETLLKASAYILGASGSSIVYKAVLQNGTTFAVRRLGERGVEKAKDFEGQVRTIAKLRHPNLVRVRGFYWGPDEKLIIYDYVSNGSLASSAYRKNGSTPYHLPLLARLKIATGLARGLAYIHEKRFVHGNIKPSNILLTPDMEPIIGDLGLSWLVHGTKVGGSARQFGSKRFHDGAQEMSVSGSPYVSPFSYPNGCMSPYQAPESLKNLKPSPKWDVYSFGIVLLELLTGKVYSDKELGQWTPNVGLEDRYWVLRIADIGLRAEIQGREEVMMGIFKLGFSCASSVPQRRPSMKEALQVLDKVLH</sequence>